<gene>
    <name evidence="2" type="ORF">PN36_02715</name>
</gene>
<comment type="caution">
    <text evidence="2">The sequence shown here is derived from an EMBL/GenBank/DDBJ whole genome shotgun (WGS) entry which is preliminary data.</text>
</comment>
<dbReference type="AlphaFoldDB" id="A0A0A6PD38"/>
<dbReference type="Pfam" id="PF13692">
    <property type="entry name" value="Glyco_trans_1_4"/>
    <property type="match status" value="1"/>
</dbReference>
<organism evidence="2 3">
    <name type="scientific">Candidatus Thiomargarita nelsonii</name>
    <dbReference type="NCBI Taxonomy" id="1003181"/>
    <lineage>
        <taxon>Bacteria</taxon>
        <taxon>Pseudomonadati</taxon>
        <taxon>Pseudomonadota</taxon>
        <taxon>Gammaproteobacteria</taxon>
        <taxon>Thiotrichales</taxon>
        <taxon>Thiotrichaceae</taxon>
        <taxon>Thiomargarita</taxon>
    </lineage>
</organism>
<dbReference type="Pfam" id="PF22059">
    <property type="entry name" value="GumK_N"/>
    <property type="match status" value="1"/>
</dbReference>
<dbReference type="InterPro" id="IPR054299">
    <property type="entry name" value="GumK_N"/>
</dbReference>
<reference evidence="2 3" key="1">
    <citation type="journal article" date="2016" name="Front. Microbiol.">
        <title>Single-Cell (Meta-)Genomics of a Dimorphic Candidatus Thiomargarita nelsonii Reveals Genomic Plasticity.</title>
        <authorList>
            <person name="Flood B.E."/>
            <person name="Fliss P."/>
            <person name="Jones D.S."/>
            <person name="Dick G.J."/>
            <person name="Jain S."/>
            <person name="Kaster A.K."/>
            <person name="Winkel M."/>
            <person name="Mussmann M."/>
            <person name="Bailey J."/>
        </authorList>
    </citation>
    <scope>NUCLEOTIDE SEQUENCE [LARGE SCALE GENOMIC DNA]</scope>
    <source>
        <strain evidence="2">Hydrate Ridge</strain>
    </source>
</reference>
<keyword evidence="2" id="KW-0808">Transferase</keyword>
<name>A0A0A6PD38_9GAMM</name>
<dbReference type="PANTHER" id="PTHR12526">
    <property type="entry name" value="GLYCOSYLTRANSFERASE"/>
    <property type="match status" value="1"/>
</dbReference>
<accession>A0A0A6PD38</accession>
<dbReference type="GO" id="GO:0016740">
    <property type="term" value="F:transferase activity"/>
    <property type="evidence" value="ECO:0007669"/>
    <property type="project" value="UniProtKB-KW"/>
</dbReference>
<evidence type="ECO:0000259" key="1">
    <source>
        <dbReference type="Pfam" id="PF22059"/>
    </source>
</evidence>
<feature type="domain" description="Glucuronosyltransferase GumK N-terminal" evidence="1">
    <location>
        <begin position="7"/>
        <end position="176"/>
    </location>
</feature>
<protein>
    <submittedName>
        <fullName evidence="2">Glycosyl transferase</fullName>
    </submittedName>
</protein>
<proteinExistence type="predicted"/>
<keyword evidence="3" id="KW-1185">Reference proteome</keyword>
<dbReference type="EMBL" id="JSZA02000007">
    <property type="protein sequence ID" value="KHD08598.1"/>
    <property type="molecule type" value="Genomic_DNA"/>
</dbReference>
<dbReference type="PANTHER" id="PTHR12526:SF630">
    <property type="entry name" value="GLYCOSYLTRANSFERASE"/>
    <property type="match status" value="1"/>
</dbReference>
<dbReference type="Gene3D" id="3.40.50.2000">
    <property type="entry name" value="Glycogen Phosphorylase B"/>
    <property type="match status" value="1"/>
</dbReference>
<sequence length="380" mass="43582">MTKKILMACANHWTSPFQVGSHHIAKGFANAGYQVAFISDPISPLHILNGISDALRDRFSIYQEGGIWDYQNKIWTYIPAALATPHNKPILRSEWIHNNWYKLTWPNVFKVVAKNGFEKVDTLYFDSINQAFWLDVIPHDKSIFRIADKNTGFSKTTSATIKQEEKLAQQVDLVVYSAKSLESYVQSLHPKNTMFLPNGVNFEHFANGSKTLPVEYQNIKKPIAVYVGAMDVWFDYELVNYAARELPQVSFVLIGPDKLARQRLADLPNIHLLGSRDYSELPAYLHNADVGIIPFDIKDHAELIAHINPLKLYEYMACNLPVVSVHWEELELLKTPAILVNSYKAFVKAIKESIQIPKSIECYQKYAHKHDWKERVRILL</sequence>
<evidence type="ECO:0000313" key="3">
    <source>
        <dbReference type="Proteomes" id="UP000030428"/>
    </source>
</evidence>
<dbReference type="Proteomes" id="UP000030428">
    <property type="component" value="Unassembled WGS sequence"/>
</dbReference>
<dbReference type="Gene3D" id="3.40.50.11010">
    <property type="match status" value="1"/>
</dbReference>
<evidence type="ECO:0000313" key="2">
    <source>
        <dbReference type="EMBL" id="KHD08598.1"/>
    </source>
</evidence>
<dbReference type="SUPFAM" id="SSF53756">
    <property type="entry name" value="UDP-Glycosyltransferase/glycogen phosphorylase"/>
    <property type="match status" value="1"/>
</dbReference>